<dbReference type="Proteomes" id="UP000245539">
    <property type="component" value="Unassembled WGS sequence"/>
</dbReference>
<name>A0A317C6N9_9GAMM</name>
<keyword evidence="1" id="KW-0812">Transmembrane</keyword>
<dbReference type="OrthoDB" id="7836096at2"/>
<dbReference type="Pfam" id="PF07314">
    <property type="entry name" value="Lit"/>
    <property type="match status" value="1"/>
</dbReference>
<proteinExistence type="predicted"/>
<gene>
    <name evidence="2" type="ORF">DKW60_16900</name>
</gene>
<sequence>MKVMTEAQTGGKVRWLCLTFLAFILALGLSWIVWIPLNFGYEYLYSLIGIDQHIARFAPANPLKHDFALTAQSQRYDLFEGIVHAIHRHGDGLASLAYIDAQGQSVGLLTHDEVVHLQDVAILIERMKILLYGSFVLFVTLIVWLYKSRIVMPSFKALLSYTFVALIVITGIILLIGAHDVFYQLHVWAFPDDHKWFFYYEESLMSTMMKAPDLFAYIAVLLVIVAAIIFVIIMWFIRQIFSARTMTHD</sequence>
<protein>
    <submittedName>
        <fullName evidence="2">DUF1461 domain-containing protein</fullName>
    </submittedName>
</protein>
<comment type="caution">
    <text evidence="2">The sequence shown here is derived from an EMBL/GenBank/DDBJ whole genome shotgun (WGS) entry which is preliminary data.</text>
</comment>
<feature type="transmembrane region" description="Helical" evidence="1">
    <location>
        <begin position="12"/>
        <end position="37"/>
    </location>
</feature>
<dbReference type="AlphaFoldDB" id="A0A317C6N9"/>
<evidence type="ECO:0000313" key="2">
    <source>
        <dbReference type="EMBL" id="PWQ94315.1"/>
    </source>
</evidence>
<feature type="transmembrane region" description="Helical" evidence="1">
    <location>
        <begin position="158"/>
        <end position="178"/>
    </location>
</feature>
<keyword evidence="3" id="KW-1185">Reference proteome</keyword>
<feature type="transmembrane region" description="Helical" evidence="1">
    <location>
        <begin position="129"/>
        <end position="146"/>
    </location>
</feature>
<reference evidence="2 3" key="1">
    <citation type="submission" date="2018-05" db="EMBL/GenBank/DDBJ databases">
        <title>Leucothrix arctica sp. nov., isolated from Arctic seawater.</title>
        <authorList>
            <person name="Choi A."/>
            <person name="Baek K."/>
        </authorList>
    </citation>
    <scope>NUCLEOTIDE SEQUENCE [LARGE SCALE GENOMIC DNA]</scope>
    <source>
        <strain evidence="2 3">JCM 18388</strain>
    </source>
</reference>
<dbReference type="EMBL" id="QGKM01000056">
    <property type="protein sequence ID" value="PWQ94315.1"/>
    <property type="molecule type" value="Genomic_DNA"/>
</dbReference>
<keyword evidence="1" id="KW-1133">Transmembrane helix</keyword>
<accession>A0A317C6N9</accession>
<organism evidence="2 3">
    <name type="scientific">Leucothrix pacifica</name>
    <dbReference type="NCBI Taxonomy" id="1247513"/>
    <lineage>
        <taxon>Bacteria</taxon>
        <taxon>Pseudomonadati</taxon>
        <taxon>Pseudomonadota</taxon>
        <taxon>Gammaproteobacteria</taxon>
        <taxon>Thiotrichales</taxon>
        <taxon>Thiotrichaceae</taxon>
        <taxon>Leucothrix</taxon>
    </lineage>
</organism>
<keyword evidence="1" id="KW-0472">Membrane</keyword>
<feature type="transmembrane region" description="Helical" evidence="1">
    <location>
        <begin position="214"/>
        <end position="237"/>
    </location>
</feature>
<evidence type="ECO:0000256" key="1">
    <source>
        <dbReference type="SAM" id="Phobius"/>
    </source>
</evidence>
<evidence type="ECO:0000313" key="3">
    <source>
        <dbReference type="Proteomes" id="UP000245539"/>
    </source>
</evidence>
<dbReference type="InterPro" id="IPR010178">
    <property type="entry name" value="Lit"/>
</dbReference>
<dbReference type="RefSeq" id="WP_109838844.1">
    <property type="nucleotide sequence ID" value="NZ_QGKM01000056.1"/>
</dbReference>